<gene>
    <name evidence="1" type="ORF">B4109_2643</name>
</gene>
<dbReference type="PATRIC" id="fig|1422.18.peg.3255"/>
<accession>A0A150MRC6</accession>
<proteinExistence type="predicted"/>
<name>A0A150MRC6_GEOSE</name>
<organism evidence="1 2">
    <name type="scientific">Geobacillus stearothermophilus</name>
    <name type="common">Bacillus stearothermophilus</name>
    <dbReference type="NCBI Taxonomy" id="1422"/>
    <lineage>
        <taxon>Bacteria</taxon>
        <taxon>Bacillati</taxon>
        <taxon>Bacillota</taxon>
        <taxon>Bacilli</taxon>
        <taxon>Bacillales</taxon>
        <taxon>Anoxybacillaceae</taxon>
        <taxon>Geobacillus</taxon>
    </lineage>
</organism>
<evidence type="ECO:0000313" key="1">
    <source>
        <dbReference type="EMBL" id="KYD26987.1"/>
    </source>
</evidence>
<protein>
    <submittedName>
        <fullName evidence="1">Uncharacterized protein</fullName>
    </submittedName>
</protein>
<dbReference type="AlphaFoldDB" id="A0A150MRC6"/>
<reference evidence="1 2" key="1">
    <citation type="submission" date="2016-01" db="EMBL/GenBank/DDBJ databases">
        <title>Draft Genome Sequences of Seven Thermophilic Sporeformers Isolated from Foods.</title>
        <authorList>
            <person name="Berendsen E.M."/>
            <person name="Wells-Bennik M.H."/>
            <person name="Krawcyk A.O."/>
            <person name="De Jong A."/>
            <person name="Holsappel S."/>
            <person name="Eijlander R.T."/>
            <person name="Kuipers O.P."/>
        </authorList>
    </citation>
    <scope>NUCLEOTIDE SEQUENCE [LARGE SCALE GENOMIC DNA]</scope>
    <source>
        <strain evidence="1 2">B4109</strain>
    </source>
</reference>
<dbReference type="EMBL" id="LQYV01000060">
    <property type="protein sequence ID" value="KYD26987.1"/>
    <property type="molecule type" value="Genomic_DNA"/>
</dbReference>
<dbReference type="Proteomes" id="UP000075424">
    <property type="component" value="Unassembled WGS sequence"/>
</dbReference>
<evidence type="ECO:0000313" key="2">
    <source>
        <dbReference type="Proteomes" id="UP000075424"/>
    </source>
</evidence>
<comment type="caution">
    <text evidence="1">The sequence shown here is derived from an EMBL/GenBank/DDBJ whole genome shotgun (WGS) entry which is preliminary data.</text>
</comment>
<sequence length="49" mass="5394">MMEIKAWHGVWAVLFLFSLASEASACFAEGERRDPLSLPLQAMERAGLG</sequence>